<dbReference type="Proteomes" id="UP000790377">
    <property type="component" value="Unassembled WGS sequence"/>
</dbReference>
<name>A0ACB8AR57_9AGAM</name>
<keyword evidence="2" id="KW-1185">Reference proteome</keyword>
<sequence length="511" mass="57846">MHRCLLILEIVQSILSMIGQPKDERGRSRDPEELQEMQQCAAQIARTCRALYDPAMDILYRELLTIEPLIKCLPRDLWKIDSVNQVLIFCRALTPDDFALLQRNAFRVRILGDPNIASDIDYTLGDVSYGVLNECHYNYCQDAPFCPSLRELTWTEDRQGYNRFIELFLGQNLDKLFLMGRWTRALGDYPFHVKSPFVKTFNSTALDGGSNNIFLDAISHWRTLEVLATRMPPNEGMHYIASSSSLKRLDIFLFPSNFEYSPAQFTARLSTLKLLALAFPVFATFLNCFSLSTRQVDLRSLEIPLAIQAQTSFELLSSRLDRGDLHKINIGLGQDYTTQQCEDPAFIFDFGTISPLLSFTALRVLNLGMCLASNIDDEALREMASSWPNLEEIMLGTNHGNTIVPAPRSTHRGFLHLLERCRFLRTLEMAFDTTGVGPDQSTSHWPSKSLNTKITLLVVGNSPIQDPVAVRAFLSTVIPSLVGIFVPPTKNDLEADVNRLNMWKEVSIYLS</sequence>
<gene>
    <name evidence="1" type="ORF">BJ138DRAFT_1176321</name>
</gene>
<evidence type="ECO:0000313" key="1">
    <source>
        <dbReference type="EMBL" id="KAH7915704.1"/>
    </source>
</evidence>
<accession>A0ACB8AR57</accession>
<protein>
    <submittedName>
        <fullName evidence="1">Uncharacterized protein</fullName>
    </submittedName>
</protein>
<comment type="caution">
    <text evidence="1">The sequence shown here is derived from an EMBL/GenBank/DDBJ whole genome shotgun (WGS) entry which is preliminary data.</text>
</comment>
<dbReference type="EMBL" id="MU267597">
    <property type="protein sequence ID" value="KAH7915704.1"/>
    <property type="molecule type" value="Genomic_DNA"/>
</dbReference>
<reference evidence="1" key="1">
    <citation type="journal article" date="2021" name="New Phytol.">
        <title>Evolutionary innovations through gain and loss of genes in the ectomycorrhizal Boletales.</title>
        <authorList>
            <person name="Wu G."/>
            <person name="Miyauchi S."/>
            <person name="Morin E."/>
            <person name="Kuo A."/>
            <person name="Drula E."/>
            <person name="Varga T."/>
            <person name="Kohler A."/>
            <person name="Feng B."/>
            <person name="Cao Y."/>
            <person name="Lipzen A."/>
            <person name="Daum C."/>
            <person name="Hundley H."/>
            <person name="Pangilinan J."/>
            <person name="Johnson J."/>
            <person name="Barry K."/>
            <person name="LaButti K."/>
            <person name="Ng V."/>
            <person name="Ahrendt S."/>
            <person name="Min B."/>
            <person name="Choi I.G."/>
            <person name="Park H."/>
            <person name="Plett J.M."/>
            <person name="Magnuson J."/>
            <person name="Spatafora J.W."/>
            <person name="Nagy L.G."/>
            <person name="Henrissat B."/>
            <person name="Grigoriev I.V."/>
            <person name="Yang Z.L."/>
            <person name="Xu J."/>
            <person name="Martin F.M."/>
        </authorList>
    </citation>
    <scope>NUCLEOTIDE SEQUENCE</scope>
    <source>
        <strain evidence="1">ATCC 28755</strain>
    </source>
</reference>
<evidence type="ECO:0000313" key="2">
    <source>
        <dbReference type="Proteomes" id="UP000790377"/>
    </source>
</evidence>
<proteinExistence type="predicted"/>
<organism evidence="1 2">
    <name type="scientific">Hygrophoropsis aurantiaca</name>
    <dbReference type="NCBI Taxonomy" id="72124"/>
    <lineage>
        <taxon>Eukaryota</taxon>
        <taxon>Fungi</taxon>
        <taxon>Dikarya</taxon>
        <taxon>Basidiomycota</taxon>
        <taxon>Agaricomycotina</taxon>
        <taxon>Agaricomycetes</taxon>
        <taxon>Agaricomycetidae</taxon>
        <taxon>Boletales</taxon>
        <taxon>Coniophorineae</taxon>
        <taxon>Hygrophoropsidaceae</taxon>
        <taxon>Hygrophoropsis</taxon>
    </lineage>
</organism>